<keyword evidence="1" id="KW-0223">Dioxygenase</keyword>
<dbReference type="GO" id="GO:0016706">
    <property type="term" value="F:2-oxoglutarate-dependent dioxygenase activity"/>
    <property type="evidence" value="ECO:0007669"/>
    <property type="project" value="UniProtKB-ARBA"/>
</dbReference>
<dbReference type="GO" id="GO:0005506">
    <property type="term" value="F:iron ion binding"/>
    <property type="evidence" value="ECO:0007669"/>
    <property type="project" value="UniProtKB-ARBA"/>
</dbReference>
<accession>A0A6B2NVN9</accession>
<reference evidence="1" key="1">
    <citation type="submission" date="2020-02" db="EMBL/GenBank/DDBJ databases">
        <title>Delineation of the pyrene-degrading pathway in Roseobacter clade bacteria by genomic analysis.</title>
        <authorList>
            <person name="Zhou H."/>
            <person name="Wang H."/>
        </authorList>
    </citation>
    <scope>NUCLEOTIDE SEQUENCE</scope>
    <source>
        <strain evidence="1">PrR005</strain>
    </source>
</reference>
<dbReference type="PANTHER" id="PTHR20883:SF51">
    <property type="entry name" value="PHYTANOYL-COA HYDROXYLASE"/>
    <property type="match status" value="1"/>
</dbReference>
<dbReference type="SUPFAM" id="SSF51197">
    <property type="entry name" value="Clavaminate synthase-like"/>
    <property type="match status" value="1"/>
</dbReference>
<dbReference type="Gene3D" id="2.60.120.620">
    <property type="entry name" value="q2cbj1_9rhob like domain"/>
    <property type="match status" value="1"/>
</dbReference>
<proteinExistence type="predicted"/>
<sequence length="315" mass="35966">MARMQLFDARNSAIVHVFREGTTVISQTQARAAAEQYREEGYALVRQFIDGEEVVRLREETRRIYEEGMNHPSTWRHGNLCFEILPEADFGARYVIQAYWMSWISEYFERFRRSDAYLTLLGPVLGESIKQVAQQIHWKPPGSRLNGYRFHQDLRFREARDAYRDIAGSTVNTGLAIDPATRENGCLQVIPGSQKLGYLGLSDDSEGGQIMKGLTAEDELRAKGLDPDTIVWLEQEPGDIALWGLLTVHGSLPNMSDQDRAFAISSYVRAENSDRGEWAFRDGVSVPLGTEPQLCKYEALHDRPEPHYVETKWYT</sequence>
<dbReference type="EMBL" id="JAAGOX010000022">
    <property type="protein sequence ID" value="NDW45955.1"/>
    <property type="molecule type" value="Genomic_DNA"/>
</dbReference>
<dbReference type="InterPro" id="IPR008775">
    <property type="entry name" value="Phytyl_CoA_dOase-like"/>
</dbReference>
<evidence type="ECO:0000313" key="1">
    <source>
        <dbReference type="EMBL" id="NDW45955.1"/>
    </source>
</evidence>
<gene>
    <name evidence="1" type="ORF">G0P99_13385</name>
</gene>
<dbReference type="PANTHER" id="PTHR20883">
    <property type="entry name" value="PHYTANOYL-COA DIOXYGENASE DOMAIN CONTAINING 1"/>
    <property type="match status" value="1"/>
</dbReference>
<dbReference type="RefSeq" id="WP_164130603.1">
    <property type="nucleotide sequence ID" value="NZ_JAAGOX010000022.1"/>
</dbReference>
<comment type="caution">
    <text evidence="1">The sequence shown here is derived from an EMBL/GenBank/DDBJ whole genome shotgun (WGS) entry which is preliminary data.</text>
</comment>
<organism evidence="1">
    <name type="scientific">Ruegeria sp. PrR005</name>
    <dbReference type="NCBI Taxonomy" id="2706882"/>
    <lineage>
        <taxon>Bacteria</taxon>
        <taxon>Pseudomonadati</taxon>
        <taxon>Pseudomonadota</taxon>
        <taxon>Alphaproteobacteria</taxon>
        <taxon>Rhodobacterales</taxon>
        <taxon>Roseobacteraceae</taxon>
        <taxon>Ruegeria</taxon>
    </lineage>
</organism>
<name>A0A6B2NVN9_9RHOB</name>
<dbReference type="Pfam" id="PF05721">
    <property type="entry name" value="PhyH"/>
    <property type="match status" value="1"/>
</dbReference>
<protein>
    <submittedName>
        <fullName evidence="1">Phytanoyl-CoA dioxygenase family protein</fullName>
    </submittedName>
</protein>
<keyword evidence="1" id="KW-0560">Oxidoreductase</keyword>
<dbReference type="AlphaFoldDB" id="A0A6B2NVN9"/>